<protein>
    <recommendedName>
        <fullName evidence="1">Metal-dependent carboxypeptidase</fullName>
        <ecNumber evidence="1">3.4.17.19</ecNumber>
    </recommendedName>
</protein>
<proteinExistence type="inferred from homology"/>
<sequence>MKHYTLLEQELEQIFQINNVINILYWDIAVNIPHGSIDSRTSEIALLSSIARSRLQSKKLAELIESVSENVNTLDVWQLANLRETKRRITESTCIDDDLWKMYVTASAKCELIWRDARKNNDYLSLKPYLQTVLDCVQKMAKSKAHALNCSVYDALLDTYDPERTLDEVKVVFNNLKKTIPKLISQIVEKQSKENVLPITNSISEAQQKLIAKRLMEIMGFNLTKGRLDESTHPFCRGTPDDVRLTNRYNEYNFISGIMGIMHETGHGLYEQGLPSKYKNQPVGKAKGMAVHESQSLFMEMQVGRSGEFCQYLSKLLKDEFGFKGLEYSAENLYKLMTRVKLGFIRVEADEVTYPMHVIVRFELERLLISGDLSLNDLPHYWNNKMQEYLGITPQNDKDGCLQDIHWPMGSFGYFPSYTNGAIIASMVMKKAQEVNHNIKKEITRGKFNGVNQFLDNNIRSYGSLKNTSELIKDATGEDRIQSEIFLKYLQQKYL</sequence>
<comment type="cofactor">
    <cofactor evidence="2">
        <name>Zn(2+)</name>
        <dbReference type="ChEBI" id="CHEBI:29105"/>
    </cofactor>
    <text evidence="2">Binds 1 zinc ion per subunit.</text>
</comment>
<organism evidence="4">
    <name type="scientific">Candidatus Tisiphia endosymbiont of Sergentomyia squamirostris</name>
    <dbReference type="NCBI Taxonomy" id="3113639"/>
    <lineage>
        <taxon>Bacteria</taxon>
        <taxon>Pseudomonadati</taxon>
        <taxon>Pseudomonadota</taxon>
        <taxon>Alphaproteobacteria</taxon>
        <taxon>Rickettsiales</taxon>
        <taxon>Rickettsiaceae</taxon>
        <taxon>Rickettsieae</taxon>
        <taxon>Candidatus Tisiphia</taxon>
    </lineage>
</organism>
<dbReference type="InterPro" id="IPR001333">
    <property type="entry name" value="Peptidase_M32_Taq"/>
</dbReference>
<dbReference type="GO" id="GO:0006508">
    <property type="term" value="P:proteolysis"/>
    <property type="evidence" value="ECO:0007669"/>
    <property type="project" value="UniProtKB-UniRule"/>
</dbReference>
<feature type="binding site" evidence="2">
    <location>
        <position position="263"/>
    </location>
    <ligand>
        <name>Zn(2+)</name>
        <dbReference type="ChEBI" id="CHEBI:29105"/>
        <note>catalytic</note>
    </ligand>
</feature>
<dbReference type="Pfam" id="PF02074">
    <property type="entry name" value="Peptidase_M32"/>
    <property type="match status" value="1"/>
</dbReference>
<comment type="catalytic activity">
    <reaction evidence="1">
        <text>Release of a C-terminal amino acid with broad specificity, except for -Pro.</text>
        <dbReference type="EC" id="3.4.17.19"/>
    </reaction>
</comment>
<dbReference type="PANTHER" id="PTHR34217:SF1">
    <property type="entry name" value="CARBOXYPEPTIDASE 1"/>
    <property type="match status" value="1"/>
</dbReference>
<evidence type="ECO:0000256" key="1">
    <source>
        <dbReference type="PIRNR" id="PIRNR006615"/>
    </source>
</evidence>
<keyword evidence="1 2" id="KW-0479">Metal-binding</keyword>
<keyword evidence="1 4" id="KW-0121">Carboxypeptidase</keyword>
<dbReference type="GO" id="GO:0046872">
    <property type="term" value="F:metal ion binding"/>
    <property type="evidence" value="ECO:0007669"/>
    <property type="project" value="UniProtKB-KW"/>
</dbReference>
<gene>
    <name evidence="4" type="ORF">DMENIID0002_15370</name>
</gene>
<feature type="binding site" evidence="2">
    <location>
        <position position="293"/>
    </location>
    <ligand>
        <name>Zn(2+)</name>
        <dbReference type="ChEBI" id="CHEBI:29105"/>
        <note>catalytic</note>
    </ligand>
</feature>
<keyword evidence="1" id="KW-0645">Protease</keyword>
<keyword evidence="1" id="KW-0482">Metalloprotease</keyword>
<dbReference type="PIRSF" id="PIRSF006615">
    <property type="entry name" value="Zn_crbxpep_Taq"/>
    <property type="match status" value="1"/>
</dbReference>
<dbReference type="AlphaFoldDB" id="A0AAT9GAN6"/>
<dbReference type="GO" id="GO:0004181">
    <property type="term" value="F:metallocarboxypeptidase activity"/>
    <property type="evidence" value="ECO:0007669"/>
    <property type="project" value="UniProtKB-UniRule"/>
</dbReference>
<dbReference type="PANTHER" id="PTHR34217">
    <property type="entry name" value="METAL-DEPENDENT CARBOXYPEPTIDASE"/>
    <property type="match status" value="1"/>
</dbReference>
<dbReference type="PRINTS" id="PR00998">
    <property type="entry name" value="CRBOXYPTASET"/>
</dbReference>
<evidence type="ECO:0000313" key="4">
    <source>
        <dbReference type="EMBL" id="BFD46891.1"/>
    </source>
</evidence>
<evidence type="ECO:0000256" key="3">
    <source>
        <dbReference type="PIRSR" id="PIRSR006615-2"/>
    </source>
</evidence>
<reference evidence="4" key="1">
    <citation type="submission" date="2024-01" db="EMBL/GenBank/DDBJ databases">
        <title>Sequencing the genomes of a sandfly, Sergentomyia squamirostris, and its two endosymbionts.</title>
        <authorList>
            <person name="Itokawa K."/>
            <person name="Sanjoba C."/>
        </authorList>
    </citation>
    <scope>NUCLEOTIDE SEQUENCE</scope>
    <source>
        <strain evidence="4">RiSSQ</strain>
    </source>
</reference>
<comment type="similarity">
    <text evidence="1">Belongs to the peptidase M32 family.</text>
</comment>
<accession>A0AAT9GAN6</accession>
<dbReference type="SUPFAM" id="SSF55486">
    <property type="entry name" value="Metalloproteases ('zincins'), catalytic domain"/>
    <property type="match status" value="1"/>
</dbReference>
<dbReference type="Gene3D" id="1.10.1370.30">
    <property type="match status" value="1"/>
</dbReference>
<keyword evidence="1" id="KW-0378">Hydrolase</keyword>
<dbReference type="PROSITE" id="PS52034">
    <property type="entry name" value="PEPTIDASE_M32"/>
    <property type="match status" value="1"/>
</dbReference>
<name>A0AAT9GAN6_9RICK</name>
<comment type="function">
    <text evidence="1">Broad specificity carboxypetidase that releases amino acids sequentially from the C-terminus, including neutral, aromatic, polar and basic residues.</text>
</comment>
<dbReference type="EMBL" id="AP029170">
    <property type="protein sequence ID" value="BFD46891.1"/>
    <property type="molecule type" value="Genomic_DNA"/>
</dbReference>
<evidence type="ECO:0000256" key="2">
    <source>
        <dbReference type="PIRSR" id="PIRSR006615-1"/>
    </source>
</evidence>
<dbReference type="EC" id="3.4.17.19" evidence="1"/>
<feature type="binding site" evidence="2">
    <location>
        <position position="267"/>
    </location>
    <ligand>
        <name>Zn(2+)</name>
        <dbReference type="ChEBI" id="CHEBI:29105"/>
        <note>catalytic</note>
    </ligand>
</feature>
<dbReference type="CDD" id="cd06460">
    <property type="entry name" value="M32_Taq"/>
    <property type="match status" value="1"/>
</dbReference>
<keyword evidence="2" id="KW-0862">Zinc</keyword>
<feature type="active site" description="Proton donor/acceptor" evidence="3">
    <location>
        <position position="264"/>
    </location>
</feature>